<organism evidence="3 4">
    <name type="scientific">Gaoshiqia sediminis</name>
    <dbReference type="NCBI Taxonomy" id="2986998"/>
    <lineage>
        <taxon>Bacteria</taxon>
        <taxon>Pseudomonadati</taxon>
        <taxon>Bacteroidota</taxon>
        <taxon>Bacteroidia</taxon>
        <taxon>Marinilabiliales</taxon>
        <taxon>Prolixibacteraceae</taxon>
        <taxon>Gaoshiqia</taxon>
    </lineage>
</organism>
<dbReference type="Pfam" id="PF08522">
    <property type="entry name" value="BT_3987-like_N"/>
    <property type="match status" value="1"/>
</dbReference>
<feature type="domain" description="DUF5627" evidence="2">
    <location>
        <begin position="197"/>
        <end position="355"/>
    </location>
</feature>
<comment type="caution">
    <text evidence="3">The sequence shown here is derived from an EMBL/GenBank/DDBJ whole genome shotgun (WGS) entry which is preliminary data.</text>
</comment>
<gene>
    <name evidence="3" type="ORF">N2K84_11105</name>
</gene>
<proteinExistence type="predicted"/>
<protein>
    <submittedName>
        <fullName evidence="3">DUF5627 domain-containing protein</fullName>
    </submittedName>
</protein>
<evidence type="ECO:0000313" key="3">
    <source>
        <dbReference type="EMBL" id="MCW0483281.1"/>
    </source>
</evidence>
<evidence type="ECO:0000259" key="1">
    <source>
        <dbReference type="Pfam" id="PF08522"/>
    </source>
</evidence>
<sequence length="368" mass="41340">MKQFKFLGIFAAGLISLLMTSCENQDIEFPDFDYNSVYFAYQYPVRTIVLGEDIVDNTLDNEHKCMIYATMGGVYENTKRIDIDVTVNNALVNNLFFADGSPVTAMPSNYYTLAANTITLDGTLQDGVEVQLTDAFFADPQSLKNTYVIPLQMTDVANADSILSGVPKFDGAVRGNTSDWDVEPKDFVLYCVKYINPWHANYLRRGKDVITKDGVTTNVVRHSTYVENDEVIHLSTLSMNSLQLPMDFYNKEGQDLNFKVNLNFDANQNVTAVPFASSYNLNDSVRVYNITTSGNGSFVKEGEKNSWGNKDRDALYLQYNIGYEVEIKYPILGLPDDIQQVAYSTTDTLVVRDRGVTIETFSPSYNVN</sequence>
<dbReference type="PROSITE" id="PS51257">
    <property type="entry name" value="PROKAR_LIPOPROTEIN"/>
    <property type="match status" value="1"/>
</dbReference>
<dbReference type="Gene3D" id="2.40.128.420">
    <property type="match status" value="1"/>
</dbReference>
<dbReference type="Gene3D" id="2.60.40.1740">
    <property type="entry name" value="hypothetical protein (bacova_03559)"/>
    <property type="match status" value="1"/>
</dbReference>
<accession>A0AA41Y848</accession>
<reference evidence="3" key="1">
    <citation type="submission" date="2022-10" db="EMBL/GenBank/DDBJ databases">
        <title>Gaoshiqiia sediminis gen. nov., sp. nov., isolated from coastal sediment.</title>
        <authorList>
            <person name="Yu W.X."/>
            <person name="Mu D.S."/>
            <person name="Du J.Z."/>
            <person name="Liang Y.Q."/>
        </authorList>
    </citation>
    <scope>NUCLEOTIDE SEQUENCE</scope>
    <source>
        <strain evidence="3">A06</strain>
    </source>
</reference>
<dbReference type="InterPro" id="IPR040580">
    <property type="entry name" value="DUF5627"/>
</dbReference>
<feature type="domain" description="BT-3987-like N-terminal" evidence="1">
    <location>
        <begin position="35"/>
        <end position="159"/>
    </location>
</feature>
<dbReference type="RefSeq" id="WP_282591883.1">
    <property type="nucleotide sequence ID" value="NZ_JAPAAF010000014.1"/>
</dbReference>
<dbReference type="Pfam" id="PF18620">
    <property type="entry name" value="DUF5627"/>
    <property type="match status" value="1"/>
</dbReference>
<dbReference type="InterPro" id="IPR013728">
    <property type="entry name" value="BT_3987-like_N"/>
</dbReference>
<dbReference type="AlphaFoldDB" id="A0AA41Y848"/>
<name>A0AA41Y848_9BACT</name>
<evidence type="ECO:0000313" key="4">
    <source>
        <dbReference type="Proteomes" id="UP001163821"/>
    </source>
</evidence>
<evidence type="ECO:0000259" key="2">
    <source>
        <dbReference type="Pfam" id="PF18620"/>
    </source>
</evidence>
<keyword evidence="4" id="KW-1185">Reference proteome</keyword>
<dbReference type="EMBL" id="JAPAAF010000014">
    <property type="protein sequence ID" value="MCW0483281.1"/>
    <property type="molecule type" value="Genomic_DNA"/>
</dbReference>
<dbReference type="Proteomes" id="UP001163821">
    <property type="component" value="Unassembled WGS sequence"/>
</dbReference>